<evidence type="ECO:0000256" key="3">
    <source>
        <dbReference type="ARBA" id="ARBA00022692"/>
    </source>
</evidence>
<evidence type="ECO:0000256" key="1">
    <source>
        <dbReference type="ARBA" id="ARBA00004141"/>
    </source>
</evidence>
<feature type="transmembrane region" description="Helical" evidence="7">
    <location>
        <begin position="66"/>
        <end position="85"/>
    </location>
</feature>
<feature type="transmembrane region" description="Helical" evidence="7">
    <location>
        <begin position="124"/>
        <end position="145"/>
    </location>
</feature>
<evidence type="ECO:0000259" key="8">
    <source>
        <dbReference type="Pfam" id="PF01694"/>
    </source>
</evidence>
<protein>
    <submittedName>
        <fullName evidence="9">Peptidase S54, rhomboid domain protein</fullName>
    </submittedName>
</protein>
<dbReference type="GO" id="GO:0004252">
    <property type="term" value="F:serine-type endopeptidase activity"/>
    <property type="evidence" value="ECO:0007669"/>
    <property type="project" value="InterPro"/>
</dbReference>
<gene>
    <name evidence="9" type="ORF">SPIRO4BDMA_50798</name>
</gene>
<dbReference type="InterPro" id="IPR035952">
    <property type="entry name" value="Rhomboid-like_sf"/>
</dbReference>
<dbReference type="PANTHER" id="PTHR43731:SF14">
    <property type="entry name" value="PRESENILIN-ASSOCIATED RHOMBOID-LIKE PROTEIN, MITOCHONDRIAL"/>
    <property type="match status" value="1"/>
</dbReference>
<feature type="transmembrane region" description="Helical" evidence="7">
    <location>
        <begin position="16"/>
        <end position="36"/>
    </location>
</feature>
<sequence>MIPIGDDNSGRRGKPVVTWILIGLNILVFVFLQKFALDDYATLALAAIPEEILSGHRLFTLITSQFTHAGFMHIIGNMLFLGVFGDNVECRIGKLRYTLLYLISGTIGILLQIFFAAIAGGAALQMPLVGASAAISGVLAAYLALFPGNKVVVLLFYFIPTRLSAWLVIGFWFFLQVLGGLSGLTSLQDGGTAYFAHIGGFLSAYIWARMYKRKELEHIHKWRRRNPSGASDGFNWWIVDDN</sequence>
<feature type="transmembrane region" description="Helical" evidence="7">
    <location>
        <begin position="152"/>
        <end position="174"/>
    </location>
</feature>
<feature type="domain" description="Peptidase S54 rhomboid" evidence="8">
    <location>
        <begin position="57"/>
        <end position="211"/>
    </location>
</feature>
<keyword evidence="5 7" id="KW-1133">Transmembrane helix</keyword>
<organism evidence="9">
    <name type="scientific">uncultured spirochete</name>
    <dbReference type="NCBI Taxonomy" id="156406"/>
    <lineage>
        <taxon>Bacteria</taxon>
        <taxon>Pseudomonadati</taxon>
        <taxon>Spirochaetota</taxon>
        <taxon>Spirochaetia</taxon>
        <taxon>Spirochaetales</taxon>
        <taxon>environmental samples</taxon>
    </lineage>
</organism>
<feature type="transmembrane region" description="Helical" evidence="7">
    <location>
        <begin position="97"/>
        <end position="118"/>
    </location>
</feature>
<evidence type="ECO:0000313" key="9">
    <source>
        <dbReference type="EMBL" id="SLM19283.1"/>
    </source>
</evidence>
<reference evidence="9" key="1">
    <citation type="submission" date="2017-02" db="EMBL/GenBank/DDBJ databases">
        <authorList>
            <person name="Regsiter A."/>
            <person name="William W."/>
        </authorList>
    </citation>
    <scope>NUCLEOTIDE SEQUENCE</scope>
    <source>
        <strain evidence="9">BdmA 4</strain>
    </source>
</reference>
<dbReference type="InterPro" id="IPR050925">
    <property type="entry name" value="Rhomboid_protease_S54"/>
</dbReference>
<keyword evidence="3 7" id="KW-0812">Transmembrane</keyword>
<dbReference type="InterPro" id="IPR022764">
    <property type="entry name" value="Peptidase_S54_rhomboid_dom"/>
</dbReference>
<dbReference type="PANTHER" id="PTHR43731">
    <property type="entry name" value="RHOMBOID PROTEASE"/>
    <property type="match status" value="1"/>
</dbReference>
<dbReference type="SUPFAM" id="SSF144091">
    <property type="entry name" value="Rhomboid-like"/>
    <property type="match status" value="1"/>
</dbReference>
<evidence type="ECO:0000256" key="2">
    <source>
        <dbReference type="ARBA" id="ARBA00009045"/>
    </source>
</evidence>
<dbReference type="Pfam" id="PF01694">
    <property type="entry name" value="Rhomboid"/>
    <property type="match status" value="1"/>
</dbReference>
<evidence type="ECO:0000256" key="5">
    <source>
        <dbReference type="ARBA" id="ARBA00022989"/>
    </source>
</evidence>
<proteinExistence type="inferred from homology"/>
<dbReference type="EMBL" id="FWDO01000005">
    <property type="protein sequence ID" value="SLM19283.1"/>
    <property type="molecule type" value="Genomic_DNA"/>
</dbReference>
<accession>A0A3P3XTN2</accession>
<dbReference type="AlphaFoldDB" id="A0A3P3XTN2"/>
<comment type="similarity">
    <text evidence="2">Belongs to the peptidase S54 family.</text>
</comment>
<dbReference type="GO" id="GO:0016020">
    <property type="term" value="C:membrane"/>
    <property type="evidence" value="ECO:0007669"/>
    <property type="project" value="UniProtKB-SubCell"/>
</dbReference>
<comment type="subcellular location">
    <subcellularLocation>
        <location evidence="1">Membrane</location>
        <topology evidence="1">Multi-pass membrane protein</topology>
    </subcellularLocation>
</comment>
<keyword evidence="6 7" id="KW-0472">Membrane</keyword>
<dbReference type="Gene3D" id="1.20.1540.10">
    <property type="entry name" value="Rhomboid-like"/>
    <property type="match status" value="1"/>
</dbReference>
<evidence type="ECO:0000256" key="4">
    <source>
        <dbReference type="ARBA" id="ARBA00022801"/>
    </source>
</evidence>
<evidence type="ECO:0000256" key="7">
    <source>
        <dbReference type="SAM" id="Phobius"/>
    </source>
</evidence>
<name>A0A3P3XTN2_9SPIR</name>
<keyword evidence="4" id="KW-0378">Hydrolase</keyword>
<feature type="transmembrane region" description="Helical" evidence="7">
    <location>
        <begin position="194"/>
        <end position="211"/>
    </location>
</feature>
<evidence type="ECO:0000256" key="6">
    <source>
        <dbReference type="ARBA" id="ARBA00023136"/>
    </source>
</evidence>